<comment type="similarity">
    <text evidence="2">Belongs to the UPF0702 family.</text>
</comment>
<organism evidence="9 11">
    <name type="scientific">Methanosarcina flavescens</name>
    <dbReference type="NCBI Taxonomy" id="1715806"/>
    <lineage>
        <taxon>Archaea</taxon>
        <taxon>Methanobacteriati</taxon>
        <taxon>Methanobacteriota</taxon>
        <taxon>Stenosarchaea group</taxon>
        <taxon>Methanomicrobia</taxon>
        <taxon>Methanosarcinales</taxon>
        <taxon>Methanosarcinaceae</taxon>
        <taxon>Methanosarcina</taxon>
    </lineage>
</organism>
<evidence type="ECO:0000256" key="4">
    <source>
        <dbReference type="ARBA" id="ARBA00022692"/>
    </source>
</evidence>
<evidence type="ECO:0000256" key="2">
    <source>
        <dbReference type="ARBA" id="ARBA00006448"/>
    </source>
</evidence>
<evidence type="ECO:0000256" key="7">
    <source>
        <dbReference type="SAM" id="Phobius"/>
    </source>
</evidence>
<dbReference type="EMBL" id="CP032683">
    <property type="protein sequence ID" value="AYK15468.1"/>
    <property type="molecule type" value="Genomic_DNA"/>
</dbReference>
<dbReference type="Proteomes" id="UP000053087">
    <property type="component" value="Chromosome"/>
</dbReference>
<dbReference type="InterPro" id="IPR023090">
    <property type="entry name" value="UPF0702_alpha/beta_dom_sf"/>
</dbReference>
<feature type="transmembrane region" description="Helical" evidence="7">
    <location>
        <begin position="49"/>
        <end position="67"/>
    </location>
</feature>
<evidence type="ECO:0000313" key="12">
    <source>
        <dbReference type="Proteomes" id="UP000585579"/>
    </source>
</evidence>
<dbReference type="OrthoDB" id="130793at2157"/>
<accession>A0A660HT36</accession>
<keyword evidence="5 7" id="KW-1133">Transmembrane helix</keyword>
<dbReference type="GeneID" id="53688440"/>
<reference evidence="9" key="2">
    <citation type="submission" date="2018-10" db="EMBL/GenBank/DDBJ databases">
        <authorList>
            <person name="Fischer M.A."/>
            <person name="Kern T."/>
            <person name="Deppenmeier U."/>
            <person name="Schmitz R.A."/>
            <person name="Rother M."/>
        </authorList>
    </citation>
    <scope>NUCLEOTIDE SEQUENCE</scope>
    <source>
        <strain evidence="9">E03.2</strain>
    </source>
</reference>
<name>A0A660HT36_9EURY</name>
<proteinExistence type="inferred from homology"/>
<evidence type="ECO:0000256" key="5">
    <source>
        <dbReference type="ARBA" id="ARBA00022989"/>
    </source>
</evidence>
<feature type="domain" description="YetF C-terminal" evidence="8">
    <location>
        <begin position="102"/>
        <end position="188"/>
    </location>
</feature>
<keyword evidence="3" id="KW-1003">Cell membrane</keyword>
<evidence type="ECO:0000313" key="10">
    <source>
        <dbReference type="EMBL" id="NLK31882.1"/>
    </source>
</evidence>
<dbReference type="Proteomes" id="UP000585579">
    <property type="component" value="Unassembled WGS sequence"/>
</dbReference>
<evidence type="ECO:0000259" key="8">
    <source>
        <dbReference type="Pfam" id="PF04239"/>
    </source>
</evidence>
<evidence type="ECO:0000256" key="6">
    <source>
        <dbReference type="ARBA" id="ARBA00023136"/>
    </source>
</evidence>
<keyword evidence="6 7" id="KW-0472">Membrane</keyword>
<feature type="transmembrane region" description="Helical" evidence="7">
    <location>
        <begin position="20"/>
        <end position="42"/>
    </location>
</feature>
<reference evidence="9 11" key="1">
    <citation type="journal article" date="2016" name="Int. J. Syst. Evol. Microbiol.">
        <title>Methanosarcina flavescens sp. nov., a methanogenic archaeon isolated from a full-scale anaerobic digester.</title>
        <authorList>
            <person name="Kern T."/>
            <person name="Fischer M.A."/>
            <person name="Deppenmeier U."/>
            <person name="Schmitz R.A."/>
            <person name="Rother M."/>
        </authorList>
    </citation>
    <scope>NUCLEOTIDE SEQUENCE [LARGE SCALE GENOMIC DNA]</scope>
    <source>
        <strain evidence="9 11">E03.2</strain>
    </source>
</reference>
<keyword evidence="4 7" id="KW-0812">Transmembrane</keyword>
<dbReference type="EMBL" id="JAAYQL010000020">
    <property type="protein sequence ID" value="NLK31882.1"/>
    <property type="molecule type" value="Genomic_DNA"/>
</dbReference>
<dbReference type="PANTHER" id="PTHR34582">
    <property type="entry name" value="UPF0702 TRANSMEMBRANE PROTEIN YCAP"/>
    <property type="match status" value="1"/>
</dbReference>
<protein>
    <submittedName>
        <fullName evidence="9">DUF421 domain-containing protein</fullName>
    </submittedName>
</protein>
<reference evidence="10 12" key="3">
    <citation type="journal article" date="2020" name="Biotechnol. Biofuels">
        <title>New insights from the biogas microbiome by comprehensive genome-resolved metagenomics of nearly 1600 species originating from multiple anaerobic digesters.</title>
        <authorList>
            <person name="Campanaro S."/>
            <person name="Treu L."/>
            <person name="Rodriguez-R L.M."/>
            <person name="Kovalovszki A."/>
            <person name="Ziels R.M."/>
            <person name="Maus I."/>
            <person name="Zhu X."/>
            <person name="Kougias P.G."/>
            <person name="Basile A."/>
            <person name="Luo G."/>
            <person name="Schluter A."/>
            <person name="Konstantinidis K.T."/>
            <person name="Angelidaki I."/>
        </authorList>
    </citation>
    <scope>NUCLEOTIDE SEQUENCE [LARGE SCALE GENOMIC DNA]</scope>
    <source>
        <strain evidence="10">AS22ysBPME_46</strain>
    </source>
</reference>
<feature type="transmembrane region" description="Helical" evidence="7">
    <location>
        <begin position="73"/>
        <end position="93"/>
    </location>
</feature>
<comment type="subcellular location">
    <subcellularLocation>
        <location evidence="1">Cell membrane</location>
        <topology evidence="1">Multi-pass membrane protein</topology>
    </subcellularLocation>
</comment>
<evidence type="ECO:0000256" key="1">
    <source>
        <dbReference type="ARBA" id="ARBA00004651"/>
    </source>
</evidence>
<evidence type="ECO:0000313" key="11">
    <source>
        <dbReference type="Proteomes" id="UP000053087"/>
    </source>
</evidence>
<dbReference type="InterPro" id="IPR007353">
    <property type="entry name" value="DUF421"/>
</dbReference>
<sequence>MAESSIEVFEITRILIADAPWHFLLEIIVRSAFMFIFALIFMRFLGRRAIHQLTSFDLLLIIALGSAMGDPMIYPDVAILWSVFGIATIMVFYRVQNALANKYSWYEDLTEGSPVKIISNGILDSKELEKHTPTQDDIFLLLRNDGIRNLGEVEAAYLERDGSLSVFKYRPGKEKPGLPTISEDMIDEWKPHKAGTKVEISGYHSCYKTGETIWLEKGDIFPDCEGEIWVLSEEIQNF</sequence>
<evidence type="ECO:0000256" key="3">
    <source>
        <dbReference type="ARBA" id="ARBA00022475"/>
    </source>
</evidence>
<dbReference type="PANTHER" id="PTHR34582:SF6">
    <property type="entry name" value="UPF0702 TRANSMEMBRANE PROTEIN YCAP"/>
    <property type="match status" value="1"/>
</dbReference>
<dbReference type="GO" id="GO:0005886">
    <property type="term" value="C:plasma membrane"/>
    <property type="evidence" value="ECO:0007669"/>
    <property type="project" value="UniProtKB-SubCell"/>
</dbReference>
<dbReference type="AlphaFoldDB" id="A0A660HT36"/>
<evidence type="ECO:0000313" key="9">
    <source>
        <dbReference type="EMBL" id="AYK15468.1"/>
    </source>
</evidence>
<dbReference type="RefSeq" id="WP_054298420.1">
    <property type="nucleotide sequence ID" value="NZ_CP032683.1"/>
</dbReference>
<keyword evidence="11" id="KW-1185">Reference proteome</keyword>
<gene>
    <name evidence="9" type="ORF">AOB57_009945</name>
    <name evidence="10" type="ORF">GX302_03300</name>
</gene>
<dbReference type="Gene3D" id="3.30.240.20">
    <property type="entry name" value="bsu07140 like domains"/>
    <property type="match status" value="1"/>
</dbReference>
<dbReference type="KEGG" id="mfz:AOB57_009945"/>
<dbReference type="Pfam" id="PF04239">
    <property type="entry name" value="DUF421"/>
    <property type="match status" value="1"/>
</dbReference>